<dbReference type="AlphaFoldDB" id="A0A6J5ZVC8"/>
<sequence length="77" mass="7651">MIEPAIEAFTTSCSPASSAISAMISSGALPKVTFSRPPIPGPERAASSSVARPISAAVGITPSAAVMKIAVAPPPLY</sequence>
<name>A0A6J5ZVC8_9ZZZZ</name>
<accession>A0A6J5ZVC8</accession>
<protein>
    <submittedName>
        <fullName evidence="1">Unannotated protein</fullName>
    </submittedName>
</protein>
<reference evidence="1" key="1">
    <citation type="submission" date="2020-05" db="EMBL/GenBank/DDBJ databases">
        <authorList>
            <person name="Chiriac C."/>
            <person name="Salcher M."/>
            <person name="Ghai R."/>
            <person name="Kavagutti S V."/>
        </authorList>
    </citation>
    <scope>NUCLEOTIDE SEQUENCE</scope>
</reference>
<evidence type="ECO:0000313" key="1">
    <source>
        <dbReference type="EMBL" id="CAB4345995.1"/>
    </source>
</evidence>
<organism evidence="1">
    <name type="scientific">freshwater metagenome</name>
    <dbReference type="NCBI Taxonomy" id="449393"/>
    <lineage>
        <taxon>unclassified sequences</taxon>
        <taxon>metagenomes</taxon>
        <taxon>ecological metagenomes</taxon>
    </lineage>
</organism>
<dbReference type="EMBL" id="CAESAO010000119">
    <property type="protein sequence ID" value="CAB4345995.1"/>
    <property type="molecule type" value="Genomic_DNA"/>
</dbReference>
<gene>
    <name evidence="1" type="ORF">UFOPK3522_01227</name>
</gene>
<proteinExistence type="predicted"/>